<dbReference type="EMBL" id="JYNV01000224">
    <property type="protein sequence ID" value="KZM22114.1"/>
    <property type="molecule type" value="Genomic_DNA"/>
</dbReference>
<dbReference type="PROSITE" id="PS50089">
    <property type="entry name" value="ZF_RING_2"/>
    <property type="match status" value="1"/>
</dbReference>
<dbReference type="OrthoDB" id="3796845at2759"/>
<keyword evidence="2" id="KW-1185">Reference proteome</keyword>
<evidence type="ECO:0000313" key="1">
    <source>
        <dbReference type="EMBL" id="KZM22114.1"/>
    </source>
</evidence>
<evidence type="ECO:0000313" key="2">
    <source>
        <dbReference type="Proteomes" id="UP000076837"/>
    </source>
</evidence>
<name>A0A163BZQ8_DIDRA</name>
<dbReference type="InterPro" id="IPR001841">
    <property type="entry name" value="Znf_RING"/>
</dbReference>
<organism evidence="1 2">
    <name type="scientific">Didymella rabiei</name>
    <name type="common">Chickpea ascochyta blight fungus</name>
    <name type="synonym">Mycosphaerella rabiei</name>
    <dbReference type="NCBI Taxonomy" id="5454"/>
    <lineage>
        <taxon>Eukaryota</taxon>
        <taxon>Fungi</taxon>
        <taxon>Dikarya</taxon>
        <taxon>Ascomycota</taxon>
        <taxon>Pezizomycotina</taxon>
        <taxon>Dothideomycetes</taxon>
        <taxon>Pleosporomycetidae</taxon>
        <taxon>Pleosporales</taxon>
        <taxon>Pleosporineae</taxon>
        <taxon>Didymellaceae</taxon>
        <taxon>Ascochyta</taxon>
    </lineage>
</organism>
<dbReference type="Proteomes" id="UP000076837">
    <property type="component" value="Unassembled WGS sequence"/>
</dbReference>
<dbReference type="AlphaFoldDB" id="A0A163BZQ8"/>
<protein>
    <submittedName>
        <fullName evidence="1">Uncharacterized protein</fullName>
    </submittedName>
</protein>
<accession>A0A163BZQ8</accession>
<dbReference type="InterPro" id="IPR013083">
    <property type="entry name" value="Znf_RING/FYVE/PHD"/>
</dbReference>
<gene>
    <name evidence="1" type="ORF">ST47_g6737</name>
</gene>
<proteinExistence type="predicted"/>
<reference evidence="1 2" key="1">
    <citation type="journal article" date="2016" name="Sci. Rep.">
        <title>Draft genome sequencing and secretome analysis of fungal phytopathogen Ascochyta rabiei provides insight into the necrotrophic effector repertoire.</title>
        <authorList>
            <person name="Verma S."/>
            <person name="Gazara R.K."/>
            <person name="Nizam S."/>
            <person name="Parween S."/>
            <person name="Chattopadhyay D."/>
            <person name="Verma P.K."/>
        </authorList>
    </citation>
    <scope>NUCLEOTIDE SEQUENCE [LARGE SCALE GENOMIC DNA]</scope>
    <source>
        <strain evidence="1 2">ArDII</strain>
    </source>
</reference>
<dbReference type="SUPFAM" id="SSF57850">
    <property type="entry name" value="RING/U-box"/>
    <property type="match status" value="1"/>
</dbReference>
<dbReference type="Gene3D" id="3.30.40.10">
    <property type="entry name" value="Zinc/RING finger domain, C3HC4 (zinc finger)"/>
    <property type="match status" value="1"/>
</dbReference>
<sequence length="329" mass="37948">MSSLTIEQWIYALQTRFSFAELPDSSNPYVKAMHTFQSFTNDIASALRDNDTIDLEVIDKDMLHRIYDGLPSFYQYESFRDWVKDATLKHPHRRTLKQYQWLCIVGAQQQKPSKSKADLVHMILEAGEWPYVWARGAYDTENLLKDPESQWFFRNKNGIKAAKRNKDDHGGSCLICANNFDAGIHLPQRAPCGHCQCRRCFQESLKYALGVYSCAFCRACLVCGGHACQHHVIPHDEAPPHPLGEFLKAGHYLCADSCTVMEPLHGLTPERYWTLREFTRKNRSMLTKVLWLLAHNLAPEHRVQVEQERDDLYTLLESKVETARKSSDL</sequence>
<comment type="caution">
    <text evidence="1">The sequence shown here is derived from an EMBL/GenBank/DDBJ whole genome shotgun (WGS) entry which is preliminary data.</text>
</comment>